<name>F7NH05_9FIRM</name>
<dbReference type="OrthoDB" id="9776025at2"/>
<dbReference type="GO" id="GO:0007155">
    <property type="term" value="P:cell adhesion"/>
    <property type="evidence" value="ECO:0007669"/>
    <property type="project" value="InterPro"/>
</dbReference>
<evidence type="ECO:0000256" key="2">
    <source>
        <dbReference type="ARBA" id="ARBA00011255"/>
    </source>
</evidence>
<reference evidence="8 9" key="1">
    <citation type="journal article" date="2011" name="EMBO J.">
        <title>Structural diversity of bacterial flagellar motors.</title>
        <authorList>
            <person name="Chen S."/>
            <person name="Beeby M."/>
            <person name="Murphy G.E."/>
            <person name="Leadbetter J.R."/>
            <person name="Hendrixson D.R."/>
            <person name="Briegel A."/>
            <person name="Li Z."/>
            <person name="Shi J."/>
            <person name="Tocheva E.I."/>
            <person name="Muller A."/>
            <person name="Dobro M.J."/>
            <person name="Jensen G.J."/>
        </authorList>
    </citation>
    <scope>NUCLEOTIDE SEQUENCE [LARGE SCALE GENOMIC DNA]</scope>
    <source>
        <strain evidence="8 9">DSM 6540</strain>
    </source>
</reference>
<keyword evidence="8" id="KW-0282">Flagellum</keyword>
<dbReference type="InterPro" id="IPR003481">
    <property type="entry name" value="FliD_N"/>
</dbReference>
<protein>
    <recommendedName>
        <fullName evidence="5">Flagellar hook-associated protein 2</fullName>
        <shortName evidence="5">HAP2</shortName>
    </recommendedName>
    <alternativeName>
        <fullName evidence="5">Flagellar cap protein</fullName>
    </alternativeName>
</protein>
<sequence>MSSSSSVTSTTVSGTTRVTGLVSGIDVDSIVEQLMSAKKTKLNKLQQQQQLAEWRQETYRGIISEVQSFTSKYFDVTSSSSLLSQSTFRQFQTSSSSAVTVTAGSGAAAGTHSIQVSQLATAATRTTDGRLSQDIRGASAADYSSLTGKSFVIEVDGSKKTVTLDDSVADAASLQTAIDKAVGEGKVTVTEDAGVLTIAAASGSGVQKITVSSSGSSSSALESLGFSGEGAILSNRIDTSATLETLAGTIANSFTFNSDDQVEFAVNGVSFTFDKDDTLDQVMKKINQSDAGVTLSYNSLSDQLVLTAGETGAGQTLTVTETDSTFLAAALSQASAGQDAKLTLDGQELTRSSNTVTVDGVIYTLNETTTEAVTVTLAQDTDTIYDTIAGFVNDYNALIDSINAELSAEYDSDYPPLTEDQKAEMSEDEIEEWEAKAKTGLLAGDSVLKNLLSNLRTAVYDSVAGQSVTISGIGITTGTYDEKGKLHIDETKLKEAIEANPEGVMNLFTQQSSAYSGTTTVRTLNSGELQTRYKEEGLAYRFYDILQANVSTIRDNSGNKGLLLQKAGTSGDASSTDNVLTNAINDYQERIEKEEERLDEEEERLYAQYTSLETYISQMNAQLTALQSYLNTGS</sequence>
<accession>F7NH05</accession>
<evidence type="ECO:0000256" key="1">
    <source>
        <dbReference type="ARBA" id="ARBA00009764"/>
    </source>
</evidence>
<comment type="function">
    <text evidence="5">Required for morphogenesis and for the elongation of the flagellar filament by facilitating polymerization of the flagellin monomers at the tip of growing filament. Forms a capping structure, which prevents flagellin subunits (transported through the central channel of the flagellum) from leaking out without polymerization at the distal end.</text>
</comment>
<dbReference type="PANTHER" id="PTHR30288:SF0">
    <property type="entry name" value="FLAGELLAR HOOK-ASSOCIATED PROTEIN 2"/>
    <property type="match status" value="1"/>
</dbReference>
<evidence type="ECO:0000313" key="8">
    <source>
        <dbReference type="EMBL" id="EGO64736.1"/>
    </source>
</evidence>
<organism evidence="8 9">
    <name type="scientific">Acetonema longum DSM 6540</name>
    <dbReference type="NCBI Taxonomy" id="1009370"/>
    <lineage>
        <taxon>Bacteria</taxon>
        <taxon>Bacillati</taxon>
        <taxon>Bacillota</taxon>
        <taxon>Negativicutes</taxon>
        <taxon>Acetonemataceae</taxon>
        <taxon>Acetonema</taxon>
    </lineage>
</organism>
<keyword evidence="8" id="KW-0969">Cilium</keyword>
<dbReference type="eggNOG" id="COG1345">
    <property type="taxonomic scope" value="Bacteria"/>
</dbReference>
<dbReference type="AlphaFoldDB" id="F7NH05"/>
<dbReference type="InterPro" id="IPR040026">
    <property type="entry name" value="FliD"/>
</dbReference>
<keyword evidence="8" id="KW-0966">Cell projection</keyword>
<dbReference type="GO" id="GO:0009421">
    <property type="term" value="C:bacterial-type flagellum filament cap"/>
    <property type="evidence" value="ECO:0007669"/>
    <property type="project" value="InterPro"/>
</dbReference>
<dbReference type="GO" id="GO:0009424">
    <property type="term" value="C:bacterial-type flagellum hook"/>
    <property type="evidence" value="ECO:0007669"/>
    <property type="project" value="UniProtKB-UniRule"/>
</dbReference>
<dbReference type="GO" id="GO:0071973">
    <property type="term" value="P:bacterial-type flagellum-dependent cell motility"/>
    <property type="evidence" value="ECO:0007669"/>
    <property type="project" value="TreeGrafter"/>
</dbReference>
<evidence type="ECO:0000256" key="4">
    <source>
        <dbReference type="ARBA" id="ARBA00023143"/>
    </source>
</evidence>
<evidence type="ECO:0000259" key="6">
    <source>
        <dbReference type="Pfam" id="PF02465"/>
    </source>
</evidence>
<dbReference type="PANTHER" id="PTHR30288">
    <property type="entry name" value="FLAGELLAR CAP/ASSEMBLY PROTEIN FLID"/>
    <property type="match status" value="1"/>
</dbReference>
<dbReference type="GO" id="GO:0005576">
    <property type="term" value="C:extracellular region"/>
    <property type="evidence" value="ECO:0007669"/>
    <property type="project" value="UniProtKB-SubCell"/>
</dbReference>
<dbReference type="Proteomes" id="UP000003240">
    <property type="component" value="Unassembled WGS sequence"/>
</dbReference>
<keyword evidence="5" id="KW-0964">Secreted</keyword>
<comment type="subcellular location">
    <subcellularLocation>
        <location evidence="5">Secreted</location>
    </subcellularLocation>
    <subcellularLocation>
        <location evidence="5">Bacterial flagellum</location>
    </subcellularLocation>
</comment>
<comment type="similarity">
    <text evidence="1 5">Belongs to the FliD family.</text>
</comment>
<comment type="caution">
    <text evidence="8">The sequence shown here is derived from an EMBL/GenBank/DDBJ whole genome shotgun (WGS) entry which is preliminary data.</text>
</comment>
<evidence type="ECO:0000313" key="9">
    <source>
        <dbReference type="Proteomes" id="UP000003240"/>
    </source>
</evidence>
<dbReference type="Pfam" id="PF07195">
    <property type="entry name" value="FliD_C"/>
    <property type="match status" value="1"/>
</dbReference>
<evidence type="ECO:0000256" key="3">
    <source>
        <dbReference type="ARBA" id="ARBA00023054"/>
    </source>
</evidence>
<keyword evidence="4 5" id="KW-0975">Bacterial flagellum</keyword>
<dbReference type="RefSeq" id="WP_004573168.1">
    <property type="nucleotide sequence ID" value="NZ_AFGF01000050.1"/>
</dbReference>
<dbReference type="InterPro" id="IPR010809">
    <property type="entry name" value="FliD_C"/>
</dbReference>
<gene>
    <name evidence="8" type="ORF">ALO_06733</name>
</gene>
<dbReference type="STRING" id="1009370.ALO_06733"/>
<comment type="subunit">
    <text evidence="2 5">Homopentamer.</text>
</comment>
<proteinExistence type="inferred from homology"/>
<evidence type="ECO:0000259" key="7">
    <source>
        <dbReference type="Pfam" id="PF07195"/>
    </source>
</evidence>
<keyword evidence="9" id="KW-1185">Reference proteome</keyword>
<feature type="domain" description="Flagellar hook-associated protein 2 C-terminal" evidence="7">
    <location>
        <begin position="337"/>
        <end position="621"/>
    </location>
</feature>
<feature type="coiled-coil region" evidence="5">
    <location>
        <begin position="577"/>
        <end position="608"/>
    </location>
</feature>
<evidence type="ECO:0000256" key="5">
    <source>
        <dbReference type="RuleBase" id="RU362066"/>
    </source>
</evidence>
<feature type="domain" description="Flagellar hook-associated protein 2 N-terminal" evidence="6">
    <location>
        <begin position="23"/>
        <end position="123"/>
    </location>
</feature>
<keyword evidence="3 5" id="KW-0175">Coiled coil</keyword>
<dbReference type="EMBL" id="AFGF01000050">
    <property type="protein sequence ID" value="EGO64736.1"/>
    <property type="molecule type" value="Genomic_DNA"/>
</dbReference>
<dbReference type="Pfam" id="PF02465">
    <property type="entry name" value="FliD_N"/>
    <property type="match status" value="1"/>
</dbReference>